<proteinExistence type="predicted"/>
<dbReference type="EMBL" id="JACRWD010000001">
    <property type="protein sequence ID" value="MBC6002434.1"/>
    <property type="molecule type" value="Genomic_DNA"/>
</dbReference>
<reference evidence="2 3" key="1">
    <citation type="submission" date="2020-08" db="EMBL/GenBank/DDBJ databases">
        <authorList>
            <person name="Liu C."/>
            <person name="Sun Q."/>
        </authorList>
    </citation>
    <scope>NUCLEOTIDE SEQUENCE [LARGE SCALE GENOMIC DNA]</scope>
    <source>
        <strain evidence="2 3">NSJ-45</strain>
    </source>
</reference>
<gene>
    <name evidence="2" type="ORF">H8891_01375</name>
</gene>
<keyword evidence="3" id="KW-1185">Reference proteome</keyword>
<evidence type="ECO:0000256" key="1">
    <source>
        <dbReference type="SAM" id="Phobius"/>
    </source>
</evidence>
<keyword evidence="1" id="KW-1133">Transmembrane helix</keyword>
<evidence type="ECO:0000313" key="2">
    <source>
        <dbReference type="EMBL" id="MBC6002434.1"/>
    </source>
</evidence>
<accession>A0ABR7K0M0</accession>
<evidence type="ECO:0008006" key="4">
    <source>
        <dbReference type="Google" id="ProtNLM"/>
    </source>
</evidence>
<dbReference type="RefSeq" id="WP_187004877.1">
    <property type="nucleotide sequence ID" value="NZ_JACRWD010000001.1"/>
</dbReference>
<organism evidence="2 3">
    <name type="scientific">Paeniclostridium hominis</name>
    <dbReference type="NCBI Taxonomy" id="2764329"/>
    <lineage>
        <taxon>Bacteria</taxon>
        <taxon>Bacillati</taxon>
        <taxon>Bacillota</taxon>
        <taxon>Clostridia</taxon>
        <taxon>Peptostreptococcales</taxon>
        <taxon>Peptostreptococcaceae</taxon>
        <taxon>Paeniclostridium</taxon>
    </lineage>
</organism>
<evidence type="ECO:0000313" key="3">
    <source>
        <dbReference type="Proteomes" id="UP000611796"/>
    </source>
</evidence>
<comment type="caution">
    <text evidence="2">The sequence shown here is derived from an EMBL/GenBank/DDBJ whole genome shotgun (WGS) entry which is preliminary data.</text>
</comment>
<protein>
    <recommendedName>
        <fullName evidence="4">DUF4179 domain-containing protein</fullName>
    </recommendedName>
</protein>
<keyword evidence="1" id="KW-0812">Transmembrane</keyword>
<keyword evidence="1" id="KW-0472">Membrane</keyword>
<feature type="transmembrane region" description="Helical" evidence="1">
    <location>
        <begin position="51"/>
        <end position="73"/>
    </location>
</feature>
<sequence>MDKNNKLDIEINKFLREKDNLEVPVEIIKGIDDTLKSINEKRQSKKIKRELMIASIIGLIVITSAPFIVKAYINQNYKYIPGSGMVTTDDGLKYILERPIYQKLNKSTDITLRDININEANNEISVKVEGEFYEPSEISTIEIGNRKKVSRGYISTSTSGDGRADNWVYECTFKYYKKYKNDNIKFTMKWESGESVEFNTKLIEVKSKSDIKSLGVTDTKCNMTITAMIEEGKNKLDVNFINNRDIKNELTFYGQEINERDVYSNYARKQKDVIKLIDSNGKFAVGAFIEHPERYNHFRFDTTNLKKPYKIIIPEISTFALNEKIKSEELQLDIESDNVETTINKIVKLKTNSNLFKNANDKVKLIKGIKENDNYTIYIQKLNEQKNPMKIESIYIRPSGESIKDVKADFFEGGLSVGAEDENLYSYTFKLPYPKSDKLYIKLEGNRYNIKGNWSFTIE</sequence>
<name>A0ABR7K0M0_9FIRM</name>
<dbReference type="Proteomes" id="UP000611796">
    <property type="component" value="Unassembled WGS sequence"/>
</dbReference>